<dbReference type="CDD" id="cd00590">
    <property type="entry name" value="RRM_SF"/>
    <property type="match status" value="1"/>
</dbReference>
<dbReference type="InterPro" id="IPR011990">
    <property type="entry name" value="TPR-like_helical_dom_sf"/>
</dbReference>
<gene>
    <name evidence="5" type="ORF">C9374_007068</name>
</gene>
<feature type="region of interest" description="Disordered" evidence="3">
    <location>
        <begin position="1"/>
        <end position="44"/>
    </location>
</feature>
<comment type="caution">
    <text evidence="5">The sequence shown here is derived from an EMBL/GenBank/DDBJ whole genome shotgun (WGS) entry which is preliminary data.</text>
</comment>
<dbReference type="SMART" id="SM00360">
    <property type="entry name" value="RRM"/>
    <property type="match status" value="1"/>
</dbReference>
<evidence type="ECO:0000256" key="1">
    <source>
        <dbReference type="ARBA" id="ARBA00022884"/>
    </source>
</evidence>
<dbReference type="PANTHER" id="PTHR48025:SF1">
    <property type="entry name" value="RRM DOMAIN-CONTAINING PROTEIN"/>
    <property type="match status" value="1"/>
</dbReference>
<accession>A0AA88H6M7</accession>
<name>A0AA88H6M7_NAELO</name>
<dbReference type="GO" id="GO:0003729">
    <property type="term" value="F:mRNA binding"/>
    <property type="evidence" value="ECO:0007669"/>
    <property type="project" value="TreeGrafter"/>
</dbReference>
<dbReference type="PROSITE" id="PS50102">
    <property type="entry name" value="RRM"/>
    <property type="match status" value="1"/>
</dbReference>
<dbReference type="Gene3D" id="3.30.70.330">
    <property type="match status" value="1"/>
</dbReference>
<dbReference type="Proteomes" id="UP000816034">
    <property type="component" value="Unassembled WGS sequence"/>
</dbReference>
<dbReference type="InterPro" id="IPR050502">
    <property type="entry name" value="Euk_RNA-bind_prot"/>
</dbReference>
<feature type="region of interest" description="Disordered" evidence="3">
    <location>
        <begin position="898"/>
        <end position="1004"/>
    </location>
</feature>
<protein>
    <recommendedName>
        <fullName evidence="4">RRM domain-containing protein</fullName>
    </recommendedName>
</protein>
<evidence type="ECO:0000256" key="3">
    <source>
        <dbReference type="SAM" id="MobiDB-lite"/>
    </source>
</evidence>
<proteinExistence type="predicted"/>
<evidence type="ECO:0000256" key="2">
    <source>
        <dbReference type="PROSITE-ProRule" id="PRU00176"/>
    </source>
</evidence>
<dbReference type="InterPro" id="IPR012677">
    <property type="entry name" value="Nucleotide-bd_a/b_plait_sf"/>
</dbReference>
<feature type="compositionally biased region" description="Polar residues" evidence="3">
    <location>
        <begin position="950"/>
        <end position="984"/>
    </location>
</feature>
<feature type="compositionally biased region" description="Basic and acidic residues" evidence="3">
    <location>
        <begin position="898"/>
        <end position="908"/>
    </location>
</feature>
<feature type="compositionally biased region" description="Basic and acidic residues" evidence="3">
    <location>
        <begin position="791"/>
        <end position="802"/>
    </location>
</feature>
<evidence type="ECO:0000313" key="5">
    <source>
        <dbReference type="EMBL" id="KAG2393537.1"/>
    </source>
</evidence>
<feature type="compositionally biased region" description="Polar residues" evidence="3">
    <location>
        <begin position="916"/>
        <end position="935"/>
    </location>
</feature>
<dbReference type="SUPFAM" id="SSF54928">
    <property type="entry name" value="RNA-binding domain, RBD"/>
    <property type="match status" value="1"/>
</dbReference>
<feature type="region of interest" description="Disordered" evidence="3">
    <location>
        <begin position="717"/>
        <end position="803"/>
    </location>
</feature>
<dbReference type="SUPFAM" id="SSF48452">
    <property type="entry name" value="TPR-like"/>
    <property type="match status" value="1"/>
</dbReference>
<dbReference type="GeneID" id="68099522"/>
<feature type="domain" description="RRM" evidence="4">
    <location>
        <begin position="806"/>
        <end position="886"/>
    </location>
</feature>
<dbReference type="InterPro" id="IPR035979">
    <property type="entry name" value="RBD_domain_sf"/>
</dbReference>
<dbReference type="RefSeq" id="XP_044555431.1">
    <property type="nucleotide sequence ID" value="XM_044696998.1"/>
</dbReference>
<reference evidence="5 6" key="1">
    <citation type="journal article" date="2018" name="BMC Genomics">
        <title>The genome of Naegleria lovaniensis, the basis for a comparative approach to unravel pathogenicity factors of the human pathogenic amoeba N. fowleri.</title>
        <authorList>
            <person name="Liechti N."/>
            <person name="Schurch N."/>
            <person name="Bruggmann R."/>
            <person name="Wittwer M."/>
        </authorList>
    </citation>
    <scope>NUCLEOTIDE SEQUENCE [LARGE SCALE GENOMIC DNA]</scope>
    <source>
        <strain evidence="5 6">ATCC 30569</strain>
    </source>
</reference>
<dbReference type="Pfam" id="PF00076">
    <property type="entry name" value="RRM_1"/>
    <property type="match status" value="1"/>
</dbReference>
<organism evidence="5 6">
    <name type="scientific">Naegleria lovaniensis</name>
    <name type="common">Amoeba</name>
    <dbReference type="NCBI Taxonomy" id="51637"/>
    <lineage>
        <taxon>Eukaryota</taxon>
        <taxon>Discoba</taxon>
        <taxon>Heterolobosea</taxon>
        <taxon>Tetramitia</taxon>
        <taxon>Eutetramitia</taxon>
        <taxon>Vahlkampfiidae</taxon>
        <taxon>Naegleria</taxon>
    </lineage>
</organism>
<dbReference type="Gene3D" id="1.25.40.10">
    <property type="entry name" value="Tetratricopeptide repeat domain"/>
    <property type="match status" value="1"/>
</dbReference>
<dbReference type="AlphaFoldDB" id="A0AA88H6M7"/>
<dbReference type="InterPro" id="IPR000504">
    <property type="entry name" value="RRM_dom"/>
</dbReference>
<evidence type="ECO:0000313" key="6">
    <source>
        <dbReference type="Proteomes" id="UP000816034"/>
    </source>
</evidence>
<sequence>MSESSSLTKRNRSSFESDDESDNNESGYSSDSEPEVEDHDESKRLEEEFSSLVVVSQSELDTMEQRLSSNPMAYYREWLDLIKQYRFRYYASSKNISNKNTTDLPKSYSSLTNEKTYMNVSAFEKLRQIRWSMSDQVPLGEKRWNEWLKEEEEYLEDMCFSTNSKMLIGTDNSSNSNIDNTRNTILLIYERCLLWENPSYKNIADQYCNFILKYYEEDSKNEQFIEDSFNFIFELIGFKPSICDLFLEYLQRKEEENVSEKKMWNQKIRNLYRMQLEIPSQNVFNVWNSYVSWEKNSSDEVTAENNIQEMNVLKVRCMKELELRLSLETDLSQSDETNKQTNYLNYVEFEETKYQECKNYLQTFYTEQAPTLDMSFEDLSALLRVQKSRVVELLKKGSFDCWKSEQMWQKYFSFLVAERSYAQIFTYIPFETYVSKFEEIVPADQLNTIVQACVTSFVATKNNPWSSTLWNNVLIGLSYLYETLNLNSTSITHFTSKFSELIQNIMYHRVLGGLNCYANDLGYKDFYQVFSCYCTVMARLNRFLFSQSVNYTNSGITIQDLPICQQEVFTAAEQGFENLIGYMKQYFEKDDSKTYLLELQYTEFMLENEQVLRAKELFELHILQASDYKKDIKVWYEYIQLLERLNWFSIAAENALHAKTSSIRDAYLEGVKNIESISNRKTFIKSWILFEKCNCDSLDTVIMAEKAFEKITVEEAQTKKEKKEGKRKEKIELNKKEKTQQTTTAEATKDQHPEKPKKPRKEKENAEPKSKKVKIEENIDDTTTGSATLPEKTEEGNNESKTHKSHNVVLWNLPYKMKEDELRMIFQNESFEPKRVTLVKKQNGSSKGMAFVELTDDLSLQNAIQKFNGFKIDEEGHAIHASEADPNKMKRILHNQKQLEKHKGDRAPPKFKPSAERQTSFVASAQPQPTASNVPTKKPAFKPRNVKPVSHSSKSTGSTRPTSNSSPAGASNITPNSAGQSVGGLSNDDFKRFLRPNDNTPQKQ</sequence>
<dbReference type="EMBL" id="PYSW02000002">
    <property type="protein sequence ID" value="KAG2393537.1"/>
    <property type="molecule type" value="Genomic_DNA"/>
</dbReference>
<feature type="compositionally biased region" description="Basic and acidic residues" evidence="3">
    <location>
        <begin position="747"/>
        <end position="777"/>
    </location>
</feature>
<dbReference type="PANTHER" id="PTHR48025">
    <property type="entry name" value="OS02G0815200 PROTEIN"/>
    <property type="match status" value="1"/>
</dbReference>
<keyword evidence="1 2" id="KW-0694">RNA-binding</keyword>
<keyword evidence="6" id="KW-1185">Reference proteome</keyword>
<evidence type="ECO:0000259" key="4">
    <source>
        <dbReference type="PROSITE" id="PS50102"/>
    </source>
</evidence>
<feature type="compositionally biased region" description="Basic and acidic residues" evidence="3">
    <location>
        <begin position="717"/>
        <end position="739"/>
    </location>
</feature>